<dbReference type="Pfam" id="PF03291">
    <property type="entry name" value="mRNA_G-N7_MeTrfase"/>
    <property type="match status" value="1"/>
</dbReference>
<dbReference type="EC" id="2.1.1.56" evidence="1"/>
<dbReference type="PANTHER" id="PTHR12189:SF2">
    <property type="entry name" value="MRNA CAP GUANINE-N7 METHYLTRANSFERASE"/>
    <property type="match status" value="1"/>
</dbReference>
<evidence type="ECO:0000256" key="6">
    <source>
        <dbReference type="ARBA" id="ARBA00023042"/>
    </source>
</evidence>
<evidence type="ECO:0000256" key="7">
    <source>
        <dbReference type="ARBA" id="ARBA00044712"/>
    </source>
</evidence>
<evidence type="ECO:0000256" key="1">
    <source>
        <dbReference type="ARBA" id="ARBA00011926"/>
    </source>
</evidence>
<reference evidence="10 11" key="1">
    <citation type="submission" date="2024-06" db="EMBL/GenBank/DDBJ databases">
        <authorList>
            <person name="Kraege A."/>
            <person name="Thomma B."/>
        </authorList>
    </citation>
    <scope>NUCLEOTIDE SEQUENCE [LARGE SCALE GENOMIC DNA]</scope>
</reference>
<evidence type="ECO:0000259" key="9">
    <source>
        <dbReference type="PROSITE" id="PS51562"/>
    </source>
</evidence>
<evidence type="ECO:0000313" key="10">
    <source>
        <dbReference type="EMBL" id="CAL5218533.1"/>
    </source>
</evidence>
<keyword evidence="4" id="KW-0949">S-adenosyl-L-methionine</keyword>
<dbReference type="PANTHER" id="PTHR12189">
    <property type="entry name" value="MRNA GUANINE-7- METHYLTRANSFERASE"/>
    <property type="match status" value="1"/>
</dbReference>
<evidence type="ECO:0000256" key="4">
    <source>
        <dbReference type="ARBA" id="ARBA00022691"/>
    </source>
</evidence>
<evidence type="ECO:0000256" key="2">
    <source>
        <dbReference type="ARBA" id="ARBA00022603"/>
    </source>
</evidence>
<keyword evidence="11" id="KW-1185">Reference proteome</keyword>
<proteinExistence type="predicted"/>
<dbReference type="InterPro" id="IPR039753">
    <property type="entry name" value="RG7MT1"/>
</dbReference>
<dbReference type="SUPFAM" id="SSF53335">
    <property type="entry name" value="S-adenosyl-L-methionine-dependent methyltransferases"/>
    <property type="match status" value="1"/>
</dbReference>
<dbReference type="InterPro" id="IPR029063">
    <property type="entry name" value="SAM-dependent_MTases_sf"/>
</dbReference>
<accession>A0ABP1FKC2</accession>
<evidence type="ECO:0000313" key="11">
    <source>
        <dbReference type="Proteomes" id="UP001497392"/>
    </source>
</evidence>
<evidence type="ECO:0000256" key="5">
    <source>
        <dbReference type="ARBA" id="ARBA00022884"/>
    </source>
</evidence>
<feature type="region of interest" description="Disordered" evidence="8">
    <location>
        <begin position="313"/>
        <end position="421"/>
    </location>
</feature>
<dbReference type="Gene3D" id="3.40.50.150">
    <property type="entry name" value="Vaccinia Virus protein VP39"/>
    <property type="match status" value="1"/>
</dbReference>
<keyword evidence="6" id="KW-0507">mRNA processing</keyword>
<comment type="caution">
    <text evidence="10">The sequence shown here is derived from an EMBL/GenBank/DDBJ whole genome shotgun (WGS) entry which is preliminary data.</text>
</comment>
<keyword evidence="5" id="KW-0694">RNA-binding</keyword>
<keyword evidence="3" id="KW-0808">Transferase</keyword>
<feature type="compositionally biased region" description="Polar residues" evidence="8">
    <location>
        <begin position="347"/>
        <end position="378"/>
    </location>
</feature>
<name>A0ABP1FKC2_9CHLO</name>
<keyword evidence="6" id="KW-0506">mRNA capping</keyword>
<protein>
    <recommendedName>
        <fullName evidence="1">mRNA (guanine-N(7))-methyltransferase</fullName>
        <ecNumber evidence="1">2.1.1.56</ecNumber>
    </recommendedName>
</protein>
<dbReference type="EMBL" id="CAXHTA020000001">
    <property type="protein sequence ID" value="CAL5218533.1"/>
    <property type="molecule type" value="Genomic_DNA"/>
</dbReference>
<comment type="catalytic activity">
    <reaction evidence="7">
        <text>a 5'-end (5'-triphosphoguanosine)-ribonucleoside in mRNA + S-adenosyl-L-methionine = a 5'-end (N(7)-methyl 5'-triphosphoguanosine)-ribonucleoside in mRNA + S-adenosyl-L-homocysteine</text>
        <dbReference type="Rhea" id="RHEA:67008"/>
        <dbReference type="Rhea" id="RHEA-COMP:17166"/>
        <dbReference type="Rhea" id="RHEA-COMP:17167"/>
        <dbReference type="ChEBI" id="CHEBI:57856"/>
        <dbReference type="ChEBI" id="CHEBI:59789"/>
        <dbReference type="ChEBI" id="CHEBI:156461"/>
        <dbReference type="ChEBI" id="CHEBI:167617"/>
        <dbReference type="EC" id="2.1.1.56"/>
    </reaction>
</comment>
<organism evidence="10 11">
    <name type="scientific">Coccomyxa viridis</name>
    <dbReference type="NCBI Taxonomy" id="1274662"/>
    <lineage>
        <taxon>Eukaryota</taxon>
        <taxon>Viridiplantae</taxon>
        <taxon>Chlorophyta</taxon>
        <taxon>core chlorophytes</taxon>
        <taxon>Trebouxiophyceae</taxon>
        <taxon>Trebouxiophyceae incertae sedis</taxon>
        <taxon>Coccomyxaceae</taxon>
        <taxon>Coccomyxa</taxon>
    </lineage>
</organism>
<dbReference type="Proteomes" id="UP001497392">
    <property type="component" value="Unassembled WGS sequence"/>
</dbReference>
<gene>
    <name evidence="10" type="primary">g221</name>
    <name evidence="10" type="ORF">VP750_LOCUS192</name>
</gene>
<keyword evidence="2" id="KW-0489">Methyltransferase</keyword>
<evidence type="ECO:0000256" key="3">
    <source>
        <dbReference type="ARBA" id="ARBA00022679"/>
    </source>
</evidence>
<evidence type="ECO:0000256" key="8">
    <source>
        <dbReference type="SAM" id="MobiDB-lite"/>
    </source>
</evidence>
<feature type="domain" description="MRNA cap 0 methyltransferase" evidence="9">
    <location>
        <begin position="33"/>
        <end position="312"/>
    </location>
</feature>
<dbReference type="PROSITE" id="PS51562">
    <property type="entry name" value="RNA_CAP0_MT"/>
    <property type="match status" value="1"/>
</dbReference>
<sequence>MDAEALRKTREHYNSHANLHEDREQALEARRQGKALPLKSFHNAIKGKMISRFAGHAEKLLDLACGRGGDIFKWAKAKIGYVKGIDLSPGEIREAQRRFEEFSSKRKKRAGSALRAEFVDSDQLGASEWREPWQYDAITCMFAIHYFFVSQAALHRFMENVSINLKEGGYFFGTFPSGKRVQEVIHRGGKWPLFKAPMLELKALWKGDASTFGSAYNCAIGDTVTAGKPTSCQGQAEGSYEYLVFNSTLLGVAAEHGLHALTEWDDPELDECFDEADRRKAVKHFHPNFPATSDSSLSKASSLFAAFAFQKRSADKQPPAGSAAAKRSQPGEQVSAAQQDAKRARTETQQQNGSSAGATPSQQDTLEGSSGAVEQTEQPGADVTQPAGNEQAHAEPVPAQAPLYKRPKARARPANPEGGKG</sequence>
<dbReference type="InterPro" id="IPR004971">
    <property type="entry name" value="mRNA_G-N7_MeTrfase_dom"/>
</dbReference>
<dbReference type="CDD" id="cd02440">
    <property type="entry name" value="AdoMet_MTases"/>
    <property type="match status" value="1"/>
</dbReference>